<feature type="transmembrane region" description="Helical" evidence="6">
    <location>
        <begin position="426"/>
        <end position="445"/>
    </location>
</feature>
<dbReference type="RefSeq" id="WP_068391631.1">
    <property type="nucleotide sequence ID" value="NZ_LSZO01000182.1"/>
</dbReference>
<evidence type="ECO:0000256" key="6">
    <source>
        <dbReference type="SAM" id="Phobius"/>
    </source>
</evidence>
<feature type="transmembrane region" description="Helical" evidence="6">
    <location>
        <begin position="306"/>
        <end position="328"/>
    </location>
</feature>
<dbReference type="GO" id="GO:0022857">
    <property type="term" value="F:transmembrane transporter activity"/>
    <property type="evidence" value="ECO:0007669"/>
    <property type="project" value="InterPro"/>
</dbReference>
<feature type="transmembrane region" description="Helical" evidence="6">
    <location>
        <begin position="457"/>
        <end position="474"/>
    </location>
</feature>
<keyword evidence="4 6" id="KW-1133">Transmembrane helix</keyword>
<dbReference type="GO" id="GO:0016020">
    <property type="term" value="C:membrane"/>
    <property type="evidence" value="ECO:0007669"/>
    <property type="project" value="UniProtKB-SubCell"/>
</dbReference>
<organism evidence="7 8">
    <name type="scientific">Ventosimonas gracilis</name>
    <dbReference type="NCBI Taxonomy" id="1680762"/>
    <lineage>
        <taxon>Bacteria</taxon>
        <taxon>Pseudomonadati</taxon>
        <taxon>Pseudomonadota</taxon>
        <taxon>Gammaproteobacteria</taxon>
        <taxon>Pseudomonadales</taxon>
        <taxon>Ventosimonadaceae</taxon>
        <taxon>Ventosimonas</taxon>
    </lineage>
</organism>
<feature type="transmembrane region" description="Helical" evidence="6">
    <location>
        <begin position="383"/>
        <end position="406"/>
    </location>
</feature>
<evidence type="ECO:0000256" key="4">
    <source>
        <dbReference type="ARBA" id="ARBA00022989"/>
    </source>
</evidence>
<keyword evidence="2" id="KW-0813">Transport</keyword>
<protein>
    <submittedName>
        <fullName evidence="7">Amino acid permease</fullName>
    </submittedName>
</protein>
<sequence length="506" mass="53537">MSRHATTAGADADAAHLASLGYSYDATFRREMSFWGNVSLGFTYLSPIAGIYSMFAFSLGTAGAPMAWALVIALVGQFFVALVFAEVVSNYPVAGGVYPWSRRLWGRKWAWMNGWIYLVALVGTIAAVAYGAAPFIAAIVGGELDSGGTVLIALCALAVATLLNSLGTRALSFAALAGFSAEVIGSVIIGGYLLLFGRQHGFEVLFDSQGIGDAFSGGYFGAFAAAALIGCYAYYGFEANGDLAEEIKDPSAQVPKAMRMTLYVGGLACCLLVFPLVLAVPDFHAVARGEVTDPIALLLSEAFGPLYWVAMLVISIAFISCITSIQAATSRLIYSMSRDHFLPASNFLTKFNENRHVPQNALLVAVCLPAIIIVLSLKLEKALTAMIGFGTVGIYIGFQMVVLAALRARLLGWQPAGKFKLGAWALLVNLIALGWGIIAIVNILWPRETGGGWVEDWLLIMTLVGITLVGFIYMQVSGAWQGGSAPAGDAVRSTERSVNAANALSG</sequence>
<evidence type="ECO:0000256" key="3">
    <source>
        <dbReference type="ARBA" id="ARBA00022692"/>
    </source>
</evidence>
<gene>
    <name evidence="7" type="ORF">AXE65_04920</name>
</gene>
<dbReference type="Pfam" id="PF13520">
    <property type="entry name" value="AA_permease_2"/>
    <property type="match status" value="1"/>
</dbReference>
<feature type="transmembrane region" description="Helical" evidence="6">
    <location>
        <begin position="146"/>
        <end position="166"/>
    </location>
</feature>
<dbReference type="Gene3D" id="1.20.1740.10">
    <property type="entry name" value="Amino acid/polyamine transporter I"/>
    <property type="match status" value="1"/>
</dbReference>
<feature type="transmembrane region" description="Helical" evidence="6">
    <location>
        <begin position="257"/>
        <end position="280"/>
    </location>
</feature>
<feature type="transmembrane region" description="Helical" evidence="6">
    <location>
        <begin position="217"/>
        <end position="237"/>
    </location>
</feature>
<comment type="caution">
    <text evidence="7">The sequence shown here is derived from an EMBL/GenBank/DDBJ whole genome shotgun (WGS) entry which is preliminary data.</text>
</comment>
<evidence type="ECO:0000313" key="7">
    <source>
        <dbReference type="EMBL" id="KXU36441.1"/>
    </source>
</evidence>
<evidence type="ECO:0000313" key="8">
    <source>
        <dbReference type="Proteomes" id="UP000072660"/>
    </source>
</evidence>
<keyword evidence="8" id="KW-1185">Reference proteome</keyword>
<evidence type="ECO:0000256" key="5">
    <source>
        <dbReference type="ARBA" id="ARBA00023136"/>
    </source>
</evidence>
<dbReference type="AlphaFoldDB" id="A0A139SPR2"/>
<feature type="transmembrane region" description="Helical" evidence="6">
    <location>
        <begin position="67"/>
        <end position="94"/>
    </location>
</feature>
<dbReference type="Proteomes" id="UP000072660">
    <property type="component" value="Unassembled WGS sequence"/>
</dbReference>
<comment type="subcellular location">
    <subcellularLocation>
        <location evidence="1">Membrane</location>
        <topology evidence="1">Multi-pass membrane protein</topology>
    </subcellularLocation>
</comment>
<dbReference type="EMBL" id="LSZO01000182">
    <property type="protein sequence ID" value="KXU36441.1"/>
    <property type="molecule type" value="Genomic_DNA"/>
</dbReference>
<feature type="transmembrane region" description="Helical" evidence="6">
    <location>
        <begin position="115"/>
        <end position="140"/>
    </location>
</feature>
<accession>A0A139SPR2</accession>
<name>A0A139SPR2_9GAMM</name>
<feature type="transmembrane region" description="Helical" evidence="6">
    <location>
        <begin position="34"/>
        <end position="55"/>
    </location>
</feature>
<feature type="transmembrane region" description="Helical" evidence="6">
    <location>
        <begin position="360"/>
        <end position="377"/>
    </location>
</feature>
<dbReference type="PANTHER" id="PTHR45649:SF26">
    <property type="entry name" value="OS04G0435100 PROTEIN"/>
    <property type="match status" value="1"/>
</dbReference>
<reference evidence="7 8" key="1">
    <citation type="submission" date="2016-02" db="EMBL/GenBank/DDBJ databases">
        <authorList>
            <person name="Wen L."/>
            <person name="He K."/>
            <person name="Yang H."/>
        </authorList>
    </citation>
    <scope>NUCLEOTIDE SEQUENCE [LARGE SCALE GENOMIC DNA]</scope>
    <source>
        <strain evidence="7 8">CV58</strain>
    </source>
</reference>
<dbReference type="PIRSF" id="PIRSF006060">
    <property type="entry name" value="AA_transporter"/>
    <property type="match status" value="1"/>
</dbReference>
<proteinExistence type="predicted"/>
<feature type="transmembrane region" description="Helical" evidence="6">
    <location>
        <begin position="173"/>
        <end position="197"/>
    </location>
</feature>
<keyword evidence="3 6" id="KW-0812">Transmembrane</keyword>
<dbReference type="PANTHER" id="PTHR45649">
    <property type="entry name" value="AMINO-ACID PERMEASE BAT1"/>
    <property type="match status" value="1"/>
</dbReference>
<keyword evidence="5 6" id="KW-0472">Membrane</keyword>
<dbReference type="OrthoDB" id="7281735at2"/>
<evidence type="ECO:0000256" key="1">
    <source>
        <dbReference type="ARBA" id="ARBA00004141"/>
    </source>
</evidence>
<evidence type="ECO:0000256" key="2">
    <source>
        <dbReference type="ARBA" id="ARBA00022448"/>
    </source>
</evidence>
<dbReference type="InterPro" id="IPR002293">
    <property type="entry name" value="AA/rel_permease1"/>
</dbReference>